<evidence type="ECO:0000259" key="1">
    <source>
        <dbReference type="Pfam" id="PF01261"/>
    </source>
</evidence>
<dbReference type="Gene3D" id="3.20.20.150">
    <property type="entry name" value="Divalent-metal-dependent TIM barrel enzymes"/>
    <property type="match status" value="1"/>
</dbReference>
<evidence type="ECO:0000313" key="3">
    <source>
        <dbReference type="Proteomes" id="UP001239167"/>
    </source>
</evidence>
<protein>
    <submittedName>
        <fullName evidence="2">Myo-inositol catabolism protein IolH</fullName>
    </submittedName>
</protein>
<dbReference type="InterPro" id="IPR050312">
    <property type="entry name" value="IolE/XylAMocC-like"/>
</dbReference>
<dbReference type="RefSeq" id="WP_196605593.1">
    <property type="nucleotide sequence ID" value="NZ_CP116940.1"/>
</dbReference>
<dbReference type="Proteomes" id="UP001239167">
    <property type="component" value="Unassembled WGS sequence"/>
</dbReference>
<feature type="domain" description="Xylose isomerase-like TIM barrel" evidence="1">
    <location>
        <begin position="21"/>
        <end position="255"/>
    </location>
</feature>
<dbReference type="SUPFAM" id="SSF51658">
    <property type="entry name" value="Xylose isomerase-like"/>
    <property type="match status" value="1"/>
</dbReference>
<keyword evidence="3" id="KW-1185">Reference proteome</keyword>
<dbReference type="PANTHER" id="PTHR12110">
    <property type="entry name" value="HYDROXYPYRUVATE ISOMERASE"/>
    <property type="match status" value="1"/>
</dbReference>
<dbReference type="PANTHER" id="PTHR12110:SF21">
    <property type="entry name" value="XYLOSE ISOMERASE-LIKE TIM BARREL DOMAIN-CONTAINING PROTEIN"/>
    <property type="match status" value="1"/>
</dbReference>
<organism evidence="2 3">
    <name type="scientific">Pectinatus haikarae</name>
    <dbReference type="NCBI Taxonomy" id="349096"/>
    <lineage>
        <taxon>Bacteria</taxon>
        <taxon>Bacillati</taxon>
        <taxon>Bacillota</taxon>
        <taxon>Negativicutes</taxon>
        <taxon>Selenomonadales</taxon>
        <taxon>Selenomonadaceae</taxon>
        <taxon>Pectinatus</taxon>
    </lineage>
</organism>
<reference evidence="2 3" key="1">
    <citation type="submission" date="2023-07" db="EMBL/GenBank/DDBJ databases">
        <title>Genomic Encyclopedia of Type Strains, Phase IV (KMG-IV): sequencing the most valuable type-strain genomes for metagenomic binning, comparative biology and taxonomic classification.</title>
        <authorList>
            <person name="Goeker M."/>
        </authorList>
    </citation>
    <scope>NUCLEOTIDE SEQUENCE [LARGE SCALE GENOMIC DNA]</scope>
    <source>
        <strain evidence="2 3">DSM 16980</strain>
    </source>
</reference>
<proteinExistence type="predicted"/>
<comment type="caution">
    <text evidence="2">The sequence shown here is derived from an EMBL/GenBank/DDBJ whole genome shotgun (WGS) entry which is preliminary data.</text>
</comment>
<dbReference type="EMBL" id="JAUSUE010000013">
    <property type="protein sequence ID" value="MDQ0204174.1"/>
    <property type="molecule type" value="Genomic_DNA"/>
</dbReference>
<accession>A0ABT9Y8V2</accession>
<dbReference type="InterPro" id="IPR036237">
    <property type="entry name" value="Xyl_isomerase-like_sf"/>
</dbReference>
<name>A0ABT9Y8V2_9FIRM</name>
<dbReference type="Pfam" id="PF01261">
    <property type="entry name" value="AP_endonuc_2"/>
    <property type="match status" value="1"/>
</dbReference>
<dbReference type="InterPro" id="IPR013022">
    <property type="entry name" value="Xyl_isomerase-like_TIM-brl"/>
</dbReference>
<evidence type="ECO:0000313" key="2">
    <source>
        <dbReference type="EMBL" id="MDQ0204174.1"/>
    </source>
</evidence>
<gene>
    <name evidence="2" type="ORF">J2S01_001899</name>
</gene>
<sequence length="294" mass="33612">MKLAFDVDVLAKQMGISDMVHKVSAWGYKYIEQSPHPRINPFYKHPKFSRECQAEYKKALKETGVEISSFIVVYRWSGPTEEQRQIAVKNWKRMIEIAVDMNVSVINTELSGDPHQSEICEGMWYKSMEELLPIIEREGIRIEIQSHPYDFCENSNESADLVKSLRSDNLKYLYCAAHTFFYDNGKGDVKSMLDYAGDDLSHVLFADTMNHTKDCRYILNPPGVDATIHQHLGLGEGEVDFAGIFEKLQEMKFTDRKFKVGGESIACVSLFGYPEKMDKQASEARKIVERGLGI</sequence>